<sequence length="243" mass="27430">MTDEQKEAWRATRRQVRTARKTQTQEKRARLQEALEKGQNIVVDLSQAHLMSDIELKSMCQQIGHSYSYNVRAVEPCSLHLCSLEGQMEEAVLKQIAGFENWSIHRHAAAYNEVFREQLDKVVYLTADSETTLEKLAPDEVYIIGGIVDRNRFSSMCLDQATAKGIRTARLPISEHVKLTGSRVLTVNHVVNILIKWLGCRDWKAALLESIPARKRTAEDAGCDGQSNDSKAKLDSPQDLPEI</sequence>
<dbReference type="PANTHER" id="PTHR13563">
    <property type="entry name" value="TRNA (GUANINE-9-) METHYLTRANSFERASE"/>
    <property type="match status" value="1"/>
</dbReference>
<gene>
    <name evidence="8" type="ORF">WJX84_012085</name>
</gene>
<dbReference type="Proteomes" id="UP001485043">
    <property type="component" value="Unassembled WGS sequence"/>
</dbReference>
<evidence type="ECO:0000256" key="5">
    <source>
        <dbReference type="ARBA" id="ARBA00048434"/>
    </source>
</evidence>
<reference evidence="8 9" key="1">
    <citation type="journal article" date="2024" name="Nat. Commun.">
        <title>Phylogenomics reveals the evolutionary origins of lichenization in chlorophyte algae.</title>
        <authorList>
            <person name="Puginier C."/>
            <person name="Libourel C."/>
            <person name="Otte J."/>
            <person name="Skaloud P."/>
            <person name="Haon M."/>
            <person name="Grisel S."/>
            <person name="Petersen M."/>
            <person name="Berrin J.G."/>
            <person name="Delaux P.M."/>
            <person name="Dal Grande F."/>
            <person name="Keller J."/>
        </authorList>
    </citation>
    <scope>NUCLEOTIDE SEQUENCE [LARGE SCALE GENOMIC DNA]</scope>
    <source>
        <strain evidence="8 9">SAG 2523</strain>
    </source>
</reference>
<feature type="compositionally biased region" description="Basic residues" evidence="6">
    <location>
        <begin position="11"/>
        <end position="20"/>
    </location>
</feature>
<dbReference type="GO" id="GO:0052905">
    <property type="term" value="F:tRNA (guanosine(9)-N1)-methyltransferase activity"/>
    <property type="evidence" value="ECO:0007669"/>
    <property type="project" value="UniProtKB-EC"/>
</dbReference>
<dbReference type="PANTHER" id="PTHR13563:SF13">
    <property type="entry name" value="TRNA METHYLTRANSFERASE 10 HOMOLOG A"/>
    <property type="match status" value="1"/>
</dbReference>
<evidence type="ECO:0000256" key="6">
    <source>
        <dbReference type="SAM" id="MobiDB-lite"/>
    </source>
</evidence>
<comment type="caution">
    <text evidence="8">The sequence shown here is derived from an EMBL/GenBank/DDBJ whole genome shotgun (WGS) entry which is preliminary data.</text>
</comment>
<keyword evidence="2" id="KW-0489">Methyltransferase</keyword>
<feature type="region of interest" description="Disordered" evidence="6">
    <location>
        <begin position="215"/>
        <end position="243"/>
    </location>
</feature>
<dbReference type="AlphaFoldDB" id="A0AAW1TIK4"/>
<dbReference type="EC" id="2.1.1.221" evidence="1"/>
<dbReference type="GO" id="GO:0005634">
    <property type="term" value="C:nucleus"/>
    <property type="evidence" value="ECO:0007669"/>
    <property type="project" value="TreeGrafter"/>
</dbReference>
<evidence type="ECO:0000259" key="7">
    <source>
        <dbReference type="PROSITE" id="PS51675"/>
    </source>
</evidence>
<dbReference type="InterPro" id="IPR038459">
    <property type="entry name" value="MT_TRM10-typ_sf"/>
</dbReference>
<evidence type="ECO:0000256" key="1">
    <source>
        <dbReference type="ARBA" id="ARBA00012797"/>
    </source>
</evidence>
<name>A0AAW1TIK4_9CHLO</name>
<comment type="catalytic activity">
    <reaction evidence="5">
        <text>guanosine(9) in tRNA + S-adenosyl-L-methionine = N(1)-methylguanosine(9) in tRNA + S-adenosyl-L-homocysteine + H(+)</text>
        <dbReference type="Rhea" id="RHEA:43156"/>
        <dbReference type="Rhea" id="RHEA-COMP:10367"/>
        <dbReference type="Rhea" id="RHEA-COMP:10368"/>
        <dbReference type="ChEBI" id="CHEBI:15378"/>
        <dbReference type="ChEBI" id="CHEBI:57856"/>
        <dbReference type="ChEBI" id="CHEBI:59789"/>
        <dbReference type="ChEBI" id="CHEBI:73542"/>
        <dbReference type="ChEBI" id="CHEBI:74269"/>
        <dbReference type="EC" id="2.1.1.221"/>
    </reaction>
</comment>
<dbReference type="CDD" id="cd18089">
    <property type="entry name" value="SPOUT_Trm10-like"/>
    <property type="match status" value="1"/>
</dbReference>
<feature type="region of interest" description="Disordered" evidence="6">
    <location>
        <begin position="1"/>
        <end position="25"/>
    </location>
</feature>
<keyword evidence="4" id="KW-0949">S-adenosyl-L-methionine</keyword>
<dbReference type="PROSITE" id="PS51675">
    <property type="entry name" value="SAM_MT_TRM10"/>
    <property type="match status" value="1"/>
</dbReference>
<evidence type="ECO:0000256" key="4">
    <source>
        <dbReference type="ARBA" id="ARBA00022691"/>
    </source>
</evidence>
<proteinExistence type="predicted"/>
<dbReference type="GO" id="GO:0002939">
    <property type="term" value="P:tRNA N1-guanine methylation"/>
    <property type="evidence" value="ECO:0007669"/>
    <property type="project" value="TreeGrafter"/>
</dbReference>
<evidence type="ECO:0000256" key="2">
    <source>
        <dbReference type="ARBA" id="ARBA00022603"/>
    </source>
</evidence>
<dbReference type="EMBL" id="JALJOV010000051">
    <property type="protein sequence ID" value="KAK9868004.1"/>
    <property type="molecule type" value="Genomic_DNA"/>
</dbReference>
<keyword evidence="3" id="KW-0808">Transferase</keyword>
<dbReference type="InterPro" id="IPR028564">
    <property type="entry name" value="MT_TRM10-typ"/>
</dbReference>
<organism evidence="8 9">
    <name type="scientific">Apatococcus fuscideae</name>
    <dbReference type="NCBI Taxonomy" id="2026836"/>
    <lineage>
        <taxon>Eukaryota</taxon>
        <taxon>Viridiplantae</taxon>
        <taxon>Chlorophyta</taxon>
        <taxon>core chlorophytes</taxon>
        <taxon>Trebouxiophyceae</taxon>
        <taxon>Chlorellales</taxon>
        <taxon>Chlorellaceae</taxon>
        <taxon>Apatococcus</taxon>
    </lineage>
</organism>
<dbReference type="InterPro" id="IPR007356">
    <property type="entry name" value="tRNA_m1G_MeTrfase_euk"/>
</dbReference>
<protein>
    <recommendedName>
        <fullName evidence="1">tRNA (guanine(9)-N(1))-methyltransferase</fullName>
        <ecNumber evidence="1">2.1.1.221</ecNumber>
    </recommendedName>
</protein>
<evidence type="ECO:0000313" key="9">
    <source>
        <dbReference type="Proteomes" id="UP001485043"/>
    </source>
</evidence>
<dbReference type="Gene3D" id="3.40.1280.30">
    <property type="match status" value="1"/>
</dbReference>
<feature type="domain" description="SAM-dependent MTase TRM10-type" evidence="7">
    <location>
        <begin position="27"/>
        <end position="218"/>
    </location>
</feature>
<evidence type="ECO:0000313" key="8">
    <source>
        <dbReference type="EMBL" id="KAK9868004.1"/>
    </source>
</evidence>
<evidence type="ECO:0000256" key="3">
    <source>
        <dbReference type="ARBA" id="ARBA00022679"/>
    </source>
</evidence>
<keyword evidence="9" id="KW-1185">Reference proteome</keyword>
<dbReference type="GO" id="GO:0000049">
    <property type="term" value="F:tRNA binding"/>
    <property type="evidence" value="ECO:0007669"/>
    <property type="project" value="TreeGrafter"/>
</dbReference>
<feature type="compositionally biased region" description="Basic and acidic residues" evidence="6">
    <location>
        <begin position="1"/>
        <end position="10"/>
    </location>
</feature>
<accession>A0AAW1TIK4</accession>